<keyword evidence="3 7" id="KW-0812">Transmembrane</keyword>
<keyword evidence="11" id="KW-1185">Reference proteome</keyword>
<dbReference type="AlphaFoldDB" id="A0A1S9I1U2"/>
<reference evidence="9 11" key="2">
    <citation type="submission" date="2016-12" db="EMBL/GenBank/DDBJ databases">
        <title>Clostridium tepidum sp. nov., a close relative of Clostridium sporogenes and Clostridium botulinum Group I.</title>
        <authorList>
            <person name="Dobritsa A.P."/>
            <person name="Kutumbaka K."/>
            <person name="Werner K."/>
            <person name="Samadpour M."/>
        </authorList>
    </citation>
    <scope>NUCLEOTIDE SEQUENCE [LARGE SCALE GENOMIC DNA]</scope>
    <source>
        <strain evidence="9 11">PE</strain>
    </source>
</reference>
<dbReference type="GO" id="GO:0016020">
    <property type="term" value="C:membrane"/>
    <property type="evidence" value="ECO:0007669"/>
    <property type="project" value="UniProtKB-SubCell"/>
</dbReference>
<evidence type="ECO:0000256" key="2">
    <source>
        <dbReference type="ARBA" id="ARBA00009045"/>
    </source>
</evidence>
<evidence type="ECO:0000256" key="6">
    <source>
        <dbReference type="ARBA" id="ARBA00023136"/>
    </source>
</evidence>
<gene>
    <name evidence="9" type="ORF">BS637_04690</name>
    <name evidence="10" type="ORF">BS638_11340</name>
</gene>
<evidence type="ECO:0000256" key="5">
    <source>
        <dbReference type="ARBA" id="ARBA00022989"/>
    </source>
</evidence>
<evidence type="ECO:0000313" key="9">
    <source>
        <dbReference type="EMBL" id="OOO63128.1"/>
    </source>
</evidence>
<protein>
    <submittedName>
        <fullName evidence="10">Rhomboid family intramembrane serine protease</fullName>
    </submittedName>
</protein>
<feature type="transmembrane region" description="Helical" evidence="7">
    <location>
        <begin position="290"/>
        <end position="308"/>
    </location>
</feature>
<dbReference type="SUPFAM" id="SSF144091">
    <property type="entry name" value="Rhomboid-like"/>
    <property type="match status" value="1"/>
</dbReference>
<evidence type="ECO:0000256" key="7">
    <source>
        <dbReference type="SAM" id="Phobius"/>
    </source>
</evidence>
<comment type="caution">
    <text evidence="10">The sequence shown here is derived from an EMBL/GenBank/DDBJ whole genome shotgun (WGS) entry which is preliminary data.</text>
</comment>
<accession>A0A1S9I1U2</accession>
<evidence type="ECO:0000259" key="8">
    <source>
        <dbReference type="Pfam" id="PF01694"/>
    </source>
</evidence>
<dbReference type="InterPro" id="IPR035952">
    <property type="entry name" value="Rhomboid-like_sf"/>
</dbReference>
<evidence type="ECO:0000256" key="1">
    <source>
        <dbReference type="ARBA" id="ARBA00004141"/>
    </source>
</evidence>
<evidence type="ECO:0000313" key="10">
    <source>
        <dbReference type="EMBL" id="OOO64249.1"/>
    </source>
</evidence>
<keyword evidence="5 7" id="KW-1133">Transmembrane helix</keyword>
<dbReference type="Pfam" id="PF01694">
    <property type="entry name" value="Rhomboid"/>
    <property type="match status" value="1"/>
</dbReference>
<dbReference type="GO" id="GO:0004252">
    <property type="term" value="F:serine-type endopeptidase activity"/>
    <property type="evidence" value="ECO:0007669"/>
    <property type="project" value="InterPro"/>
</dbReference>
<keyword evidence="6 7" id="KW-0472">Membrane</keyword>
<comment type="similarity">
    <text evidence="2">Belongs to the peptidase S54 family.</text>
</comment>
<dbReference type="PANTHER" id="PTHR43731">
    <property type="entry name" value="RHOMBOID PROTEASE"/>
    <property type="match status" value="1"/>
</dbReference>
<reference evidence="10 12" key="1">
    <citation type="submission" date="2016-12" db="EMBL/GenBank/DDBJ databases">
        <title>Clostridium tepidum sp. nov., a close relative of Clostridium sporogenes and Clostridium botulinum Group I.</title>
        <authorList>
            <person name="Dobritsa A.P."/>
            <person name="Kutumbaka K.K."/>
            <person name="Werner K."/>
            <person name="Wiedmann M."/>
            <person name="Asmus A."/>
            <person name="Samadpour M."/>
        </authorList>
    </citation>
    <scope>NUCLEOTIDE SEQUENCE [LARGE SCALE GENOMIC DNA]</scope>
    <source>
        <strain evidence="10 12">IEH 97212</strain>
    </source>
</reference>
<dbReference type="EMBL" id="MRAD01000003">
    <property type="protein sequence ID" value="OOO63128.1"/>
    <property type="molecule type" value="Genomic_DNA"/>
</dbReference>
<name>A0A1S9I1U2_9CLOT</name>
<comment type="subcellular location">
    <subcellularLocation>
        <location evidence="1">Membrane</location>
        <topology evidence="1">Multi-pass membrane protein</topology>
    </subcellularLocation>
</comment>
<feature type="transmembrane region" description="Helical" evidence="7">
    <location>
        <begin position="199"/>
        <end position="217"/>
    </location>
</feature>
<dbReference type="PANTHER" id="PTHR43731:SF14">
    <property type="entry name" value="PRESENILIN-ASSOCIATED RHOMBOID-LIKE PROTEIN, MITOCHONDRIAL"/>
    <property type="match status" value="1"/>
</dbReference>
<evidence type="ECO:0000313" key="12">
    <source>
        <dbReference type="Proteomes" id="UP000190256"/>
    </source>
</evidence>
<dbReference type="GO" id="GO:0006508">
    <property type="term" value="P:proteolysis"/>
    <property type="evidence" value="ECO:0007669"/>
    <property type="project" value="UniProtKB-KW"/>
</dbReference>
<evidence type="ECO:0000256" key="3">
    <source>
        <dbReference type="ARBA" id="ARBA00022692"/>
    </source>
</evidence>
<keyword evidence="4" id="KW-0378">Hydrolase</keyword>
<evidence type="ECO:0000313" key="11">
    <source>
        <dbReference type="Proteomes" id="UP000190206"/>
    </source>
</evidence>
<feature type="transmembrane region" description="Helical" evidence="7">
    <location>
        <begin position="238"/>
        <end position="256"/>
    </location>
</feature>
<dbReference type="Proteomes" id="UP000190206">
    <property type="component" value="Unassembled WGS sequence"/>
</dbReference>
<feature type="transmembrane region" description="Helical" evidence="7">
    <location>
        <begin position="156"/>
        <end position="176"/>
    </location>
</feature>
<feature type="transmembrane region" description="Helical" evidence="7">
    <location>
        <begin position="314"/>
        <end position="334"/>
    </location>
</feature>
<feature type="transmembrane region" description="Helical" evidence="7">
    <location>
        <begin position="262"/>
        <end position="278"/>
    </location>
</feature>
<dbReference type="Proteomes" id="UP000190256">
    <property type="component" value="Unassembled WGS sequence"/>
</dbReference>
<proteinExistence type="inferred from homology"/>
<dbReference type="EMBL" id="MRAE01000033">
    <property type="protein sequence ID" value="OOO64249.1"/>
    <property type="molecule type" value="Genomic_DNA"/>
</dbReference>
<dbReference type="STRING" id="1962263.BS637_04690"/>
<organism evidence="10 12">
    <name type="scientific">Clostridium tepidum</name>
    <dbReference type="NCBI Taxonomy" id="1962263"/>
    <lineage>
        <taxon>Bacteria</taxon>
        <taxon>Bacillati</taxon>
        <taxon>Bacillota</taxon>
        <taxon>Clostridia</taxon>
        <taxon>Eubacteriales</taxon>
        <taxon>Clostridiaceae</taxon>
        <taxon>Clostridium</taxon>
    </lineage>
</organism>
<dbReference type="Gene3D" id="1.20.1540.10">
    <property type="entry name" value="Rhomboid-like"/>
    <property type="match status" value="1"/>
</dbReference>
<dbReference type="InterPro" id="IPR050925">
    <property type="entry name" value="Rhomboid_protease_S54"/>
</dbReference>
<feature type="domain" description="Peptidase S54 rhomboid" evidence="8">
    <location>
        <begin position="197"/>
        <end position="331"/>
    </location>
</feature>
<sequence>MDKFIKGIIEKLIAENNYRVMEIDTNSGLESNWIAVNEKENIYNVLIFSSALSIKDLNGEYIKEYIQSLFMDKPINLNIAVLIDKELDSSLINFLDINLIKDISFVLDYKNRSIVYSGERTGNIVEDIVRVPNQKENIYYNENNIYNHEKAPITKIIIGINIFMFLITAFLSKSVLNSDIRVLVFLGAKANSFISNGEYYRLVTAMFLHGGLIHLVLNMYALNSIGPLVENYFGKIKYLIIYFISGILSSYFSYLFSTSVSIGASGAIFGVLGATLIVAYKNRKRGGKEFLDNIISVIVINLILGFSIPNVDNFGHIGGLIGGIIVTLPLINTIER</sequence>
<dbReference type="InterPro" id="IPR022764">
    <property type="entry name" value="Peptidase_S54_rhomboid_dom"/>
</dbReference>
<keyword evidence="10" id="KW-0645">Protease</keyword>
<evidence type="ECO:0000256" key="4">
    <source>
        <dbReference type="ARBA" id="ARBA00022801"/>
    </source>
</evidence>